<keyword evidence="1 7" id="KW-0167">Capsid protein</keyword>
<dbReference type="InterPro" id="IPR011222">
    <property type="entry name" value="dsDNA_vir_gr_I_capsid"/>
</dbReference>
<keyword evidence="7" id="KW-1048">Host nucleus</keyword>
<keyword evidence="6 7" id="KW-1160">Virus entry into host cell</keyword>
<keyword evidence="7" id="KW-1162">Viral penetration into host cytoplasm</keyword>
<dbReference type="SUPFAM" id="SSF88648">
    <property type="entry name" value="Group I dsDNA viruses"/>
    <property type="match status" value="1"/>
</dbReference>
<accession>A0A385PJA7</accession>
<feature type="disulfide bond" description="Interchain (with Cys-200)" evidence="7">
    <location>
        <position position="458"/>
    </location>
</feature>
<keyword evidence="2 7" id="KW-0945">Host-virus interaction</keyword>
<dbReference type="GO" id="GO:0075509">
    <property type="term" value="P:endocytosis involved in viral entry into host cell"/>
    <property type="evidence" value="ECO:0007669"/>
    <property type="project" value="UniProtKB-KW"/>
</dbReference>
<dbReference type="GO" id="GO:0039620">
    <property type="term" value="C:T=7 icosahedral viral capsid"/>
    <property type="evidence" value="ECO:0007669"/>
    <property type="project" value="UniProtKB-UniRule"/>
</dbReference>
<proteinExistence type="inferred from homology"/>
<dbReference type="GO" id="GO:0042025">
    <property type="term" value="C:host cell nucleus"/>
    <property type="evidence" value="ECO:0007669"/>
    <property type="project" value="UniProtKB-SubCell"/>
</dbReference>
<feature type="disulfide bond" description="Interchain (with Cys-458)" evidence="7">
    <location>
        <position position="200"/>
    </location>
</feature>
<dbReference type="GO" id="GO:0019062">
    <property type="term" value="P:virion attachment to host cell"/>
    <property type="evidence" value="ECO:0007669"/>
    <property type="project" value="UniProtKB-UniRule"/>
</dbReference>
<organism evidence="9">
    <name type="scientific">Human papillomavirus</name>
    <dbReference type="NCBI Taxonomy" id="10566"/>
    <lineage>
        <taxon>Viruses</taxon>
        <taxon>Monodnaviria</taxon>
        <taxon>Shotokuvirae</taxon>
        <taxon>Cossaviricota</taxon>
        <taxon>Papovaviricetes</taxon>
        <taxon>Zurhausenvirales</taxon>
        <taxon>Papillomaviridae</taxon>
    </lineage>
</organism>
<evidence type="ECO:0000256" key="6">
    <source>
        <dbReference type="ARBA" id="ARBA00023296"/>
    </source>
</evidence>
<keyword evidence="8" id="KW-1145">T=7 icosahedral capsid protein</keyword>
<dbReference type="HAMAP" id="MF_04002">
    <property type="entry name" value="PPV_L1"/>
    <property type="match status" value="1"/>
</dbReference>
<evidence type="ECO:0000256" key="7">
    <source>
        <dbReference type="HAMAP-Rule" id="MF_04002"/>
    </source>
</evidence>
<protein>
    <recommendedName>
        <fullName evidence="7 8">Major capsid protein L1</fullName>
    </recommendedName>
</protein>
<dbReference type="EMBL" id="MH777275">
    <property type="protein sequence ID" value="AYA94119.1"/>
    <property type="molecule type" value="Genomic_DNA"/>
</dbReference>
<evidence type="ECO:0000256" key="5">
    <source>
        <dbReference type="ARBA" id="ARBA00022921"/>
    </source>
</evidence>
<keyword evidence="7" id="KW-1015">Disulfide bond</keyword>
<evidence type="ECO:0000256" key="4">
    <source>
        <dbReference type="ARBA" id="ARBA00022844"/>
    </source>
</evidence>
<comment type="subcellular location">
    <subcellularLocation>
        <location evidence="7">Virion</location>
    </subcellularLocation>
    <subcellularLocation>
        <location evidence="7">Host nucleus</location>
    </subcellularLocation>
</comment>
<keyword evidence="7" id="KW-1164">Virus endocytosis by host</keyword>
<keyword evidence="4 7" id="KW-0946">Virion</keyword>
<comment type="function">
    <text evidence="7 8">Forms an icosahedral capsid with a T=7 symmetry and a 50 nm diameter. The capsid is composed of 72 pentamers linked to each other by disulfide bonds and associated with L2 proteins. Binds to heparan sulfate proteoglycans on cell surface of basal layer keratinocytes to provide initial virion attachment. This binding mediates a conformational change in the virus capsid that facilitates efficient infection. The virion enters the host cell via endocytosis. During virus trafficking, L1 protein dissociates from the viral DNA and the genomic DNA is released to the host nucleus. The virion assembly takes place within the cell nucleus. Encapsulates the genomic DNA together with protein L2.</text>
</comment>
<evidence type="ECO:0000313" key="9">
    <source>
        <dbReference type="EMBL" id="AYA94119.1"/>
    </source>
</evidence>
<dbReference type="PRINTS" id="PR00865">
    <property type="entry name" value="HPVCAPSIDL1"/>
</dbReference>
<keyword evidence="5 7" id="KW-0426">Late protein</keyword>
<sequence length="531" mass="60413">MITFCILACIGRNESAQTCFNFLQMAVWLRESGTFYLPPSKPVARVLSTDEYVTETNIYFHSGTDRLLTVGHPFFDVTDPVTNSVVVPKVSSNQFRVFRLRLPDPNKFALIDNTIFNPERERLVWKLRGLEVGRGGPLGVSCTGHPYFNKYADVENPNGNAPPEQDDNRVNLGLDPKQNQIIIVGCTPAWGEYWDTTKPCEDRPLKDGQCPPIERVASVIEDGDMSDIGFGAINNKNFFEDKAGVPLELTNAISKWPDFLKMTKETYGDSLFFFGRREQLYVRHNFTRAGVVGDNIPIEGEKFFHNPTIPGNSTPSSVYFASPSGSLNSTDAQMFNKPYWLQRAQGPNNGILWANQMFVTILDNTRATNFNLAIQKENKPVTEPYKSSDFKQYLRHAEVFEIELVVQLCKVTLDPDILAHINVMNPTILDDWELAFVPPPPQGIEDTYRYLSSWATKCPSTEPPKEKDDPYKNYKFWEINLTEKFTSELSQTSLGRRFLFQTGIINRKRIRTDITDAARSKKVSKRRRVAK</sequence>
<comment type="similarity">
    <text evidence="7 8">Belongs to the papillomaviridae L1 protein family.</text>
</comment>
<dbReference type="Gene3D" id="2.60.175.20">
    <property type="entry name" value="Major capsid L1 (late) superfamily, Papillomavirus"/>
    <property type="match status" value="2"/>
</dbReference>
<dbReference type="Pfam" id="PF00500">
    <property type="entry name" value="Late_protein_L1"/>
    <property type="match status" value="1"/>
</dbReference>
<dbReference type="InterPro" id="IPR036973">
    <property type="entry name" value="Capsid_L1_sf_Papillomavir"/>
</dbReference>
<keyword evidence="3 7" id="KW-1161">Viral attachment to host cell</keyword>
<reference evidence="9" key="1">
    <citation type="journal article" date="2018" name="Nat. Med.">
        <title>Expanded skin virome in DOCK8-deficient patients.</title>
        <authorList>
            <consortium name="NISC Comparative Sequencing Program"/>
            <person name="Tirosh O."/>
            <person name="Conlan S."/>
            <person name="Deming C."/>
            <person name="Lee-Lin S.Q."/>
            <person name="Huang X."/>
            <person name="Su H.C."/>
            <person name="Freeman A.F."/>
            <person name="Segre J.A."/>
            <person name="Kong H.H."/>
        </authorList>
    </citation>
    <scope>NUCLEOTIDE SEQUENCE</scope>
    <source>
        <strain evidence="9">HPV-mSK_133</strain>
    </source>
</reference>
<name>A0A385PJA7_9PAPI</name>
<evidence type="ECO:0000256" key="1">
    <source>
        <dbReference type="ARBA" id="ARBA00022561"/>
    </source>
</evidence>
<dbReference type="InterPro" id="IPR002210">
    <property type="entry name" value="Capsid_L1_Papillomavir"/>
</dbReference>
<gene>
    <name evidence="7 8" type="primary">L1</name>
</gene>
<evidence type="ECO:0000256" key="3">
    <source>
        <dbReference type="ARBA" id="ARBA00022804"/>
    </source>
</evidence>
<comment type="subunit">
    <text evidence="7">Self-assembles into homopentamers. The capsid has an icosahedral symmetry and consists of 72 capsomers, with each capsomer being a pentamer of L1. Interacts with the minor capsid protein L2; this interaction is necessary for viral genome encapsidation. Interacts with protein E2; this interaction enhances E2-dependent replication and transcription activation.</text>
</comment>
<dbReference type="GO" id="GO:0005198">
    <property type="term" value="F:structural molecule activity"/>
    <property type="evidence" value="ECO:0007669"/>
    <property type="project" value="UniProtKB-UniRule"/>
</dbReference>
<evidence type="ECO:0000256" key="8">
    <source>
        <dbReference type="RuleBase" id="RU361248"/>
    </source>
</evidence>
<evidence type="ECO:0000256" key="2">
    <source>
        <dbReference type="ARBA" id="ARBA00022581"/>
    </source>
</evidence>